<dbReference type="PANTHER" id="PTHR33077">
    <property type="entry name" value="PROTEIN TIFY 4A-RELATED-RELATED"/>
    <property type="match status" value="1"/>
</dbReference>
<dbReference type="AlphaFoldDB" id="A0AA49K3H0"/>
<accession>A0AA49K3H0</accession>
<evidence type="ECO:0000256" key="2">
    <source>
        <dbReference type="ARBA" id="ARBA00022819"/>
    </source>
</evidence>
<comment type="subcellular location">
    <subcellularLocation>
        <location evidence="4">Nucleus</location>
    </subcellularLocation>
</comment>
<dbReference type="PROSITE" id="PS51320">
    <property type="entry name" value="TIFY"/>
    <property type="match status" value="1"/>
</dbReference>
<dbReference type="Pfam" id="PF06200">
    <property type="entry name" value="tify"/>
    <property type="match status" value="1"/>
</dbReference>
<reference evidence="7" key="1">
    <citation type="submission" date="2023-04" db="EMBL/GenBank/DDBJ databases">
        <title>Study on the relationship between dormancy release and vernalization of oriental lily 'Sorbonne'.</title>
        <authorList>
            <person name="Zhu Y."/>
            <person name="He H."/>
        </authorList>
    </citation>
    <scope>NUCLEOTIDE SEQUENCE</scope>
</reference>
<evidence type="ECO:0000256" key="3">
    <source>
        <dbReference type="ARBA" id="ARBA00022843"/>
    </source>
</evidence>
<dbReference type="EMBL" id="OQ798991">
    <property type="protein sequence ID" value="WKY18096.1"/>
    <property type="molecule type" value="mRNA"/>
</dbReference>
<proteinExistence type="evidence at transcript level"/>
<feature type="region of interest" description="Disordered" evidence="5">
    <location>
        <begin position="69"/>
        <end position="96"/>
    </location>
</feature>
<organism evidence="7">
    <name type="scientific">Lilium hybrid division VII</name>
    <dbReference type="NCBI Taxonomy" id="101269"/>
    <lineage>
        <taxon>Eukaryota</taxon>
        <taxon>Viridiplantae</taxon>
        <taxon>Streptophyta</taxon>
        <taxon>Embryophyta</taxon>
        <taxon>Tracheophyta</taxon>
        <taxon>Spermatophyta</taxon>
        <taxon>Magnoliopsida</taxon>
        <taxon>Liliopsida</taxon>
        <taxon>Liliales</taxon>
        <taxon>Liliaceae</taxon>
        <taxon>Lilium</taxon>
    </lineage>
</organism>
<dbReference type="SMART" id="SM00979">
    <property type="entry name" value="TIFY"/>
    <property type="match status" value="1"/>
</dbReference>
<evidence type="ECO:0000256" key="1">
    <source>
        <dbReference type="ARBA" id="ARBA00008614"/>
    </source>
</evidence>
<feature type="region of interest" description="Disordered" evidence="5">
    <location>
        <begin position="195"/>
        <end position="219"/>
    </location>
</feature>
<dbReference type="PANTHER" id="PTHR33077:SF140">
    <property type="entry name" value="PROTEIN TIFY 10B"/>
    <property type="match status" value="1"/>
</dbReference>
<comment type="domain">
    <text evidence="4">The jas domain is required for interaction with COI1.</text>
</comment>
<dbReference type="InterPro" id="IPR018467">
    <property type="entry name" value="CCT_CS"/>
</dbReference>
<feature type="compositionally biased region" description="Low complexity" evidence="5">
    <location>
        <begin position="69"/>
        <end position="89"/>
    </location>
</feature>
<sequence>MRDMSQKSSFAVTCNLLSQYIKENRALADLGAAVRQSATMSLMPGPEKKDGEAGGKVARSMDLFPQQAGFGAAAPPATAEAPAVTEADASNGPPKKSQLTIFYGGKVLVFDNFPAEKAKDLMQMAGKSGRPAAQNFLLPPASATPATATSKQLNVPATNTAVVQGSATKPPQPSVSYLPIARNKSLHRFMEKRKERIQARAPYETTESPGKVKKEQEENLSWLGLGPKITVKPGLSPECS</sequence>
<keyword evidence="3" id="KW-0832">Ubl conjugation</keyword>
<dbReference type="GO" id="GO:0009611">
    <property type="term" value="P:response to wounding"/>
    <property type="evidence" value="ECO:0007669"/>
    <property type="project" value="UniProtKB-UniRule"/>
</dbReference>
<evidence type="ECO:0000256" key="5">
    <source>
        <dbReference type="SAM" id="MobiDB-lite"/>
    </source>
</evidence>
<dbReference type="InterPro" id="IPR010399">
    <property type="entry name" value="Tify_dom"/>
</dbReference>
<keyword evidence="4" id="KW-0539">Nucleus</keyword>
<dbReference type="GO" id="GO:2000022">
    <property type="term" value="P:regulation of jasmonic acid mediated signaling pathway"/>
    <property type="evidence" value="ECO:0007669"/>
    <property type="project" value="UniProtKB-UniRule"/>
</dbReference>
<dbReference type="GO" id="GO:0031347">
    <property type="term" value="P:regulation of defense response"/>
    <property type="evidence" value="ECO:0007669"/>
    <property type="project" value="UniProtKB-UniRule"/>
</dbReference>
<evidence type="ECO:0000256" key="4">
    <source>
        <dbReference type="RuleBase" id="RU369065"/>
    </source>
</evidence>
<evidence type="ECO:0000313" key="7">
    <source>
        <dbReference type="EMBL" id="WKY18096.1"/>
    </source>
</evidence>
<keyword evidence="2 4" id="KW-1184">Jasmonic acid signaling pathway</keyword>
<evidence type="ECO:0000259" key="6">
    <source>
        <dbReference type="PROSITE" id="PS51320"/>
    </source>
</evidence>
<name>A0AA49K3H0_9LILI</name>
<comment type="similarity">
    <text evidence="1 4">Belongs to the TIFY/JAZ family.</text>
</comment>
<gene>
    <name evidence="7" type="primary">JAZ1</name>
</gene>
<dbReference type="InterPro" id="IPR040390">
    <property type="entry name" value="TIFY/JAZ"/>
</dbReference>
<feature type="domain" description="Tify" evidence="6">
    <location>
        <begin position="92"/>
        <end position="127"/>
    </location>
</feature>
<dbReference type="Pfam" id="PF09425">
    <property type="entry name" value="Jas_motif"/>
    <property type="match status" value="1"/>
</dbReference>
<dbReference type="GO" id="GO:0005634">
    <property type="term" value="C:nucleus"/>
    <property type="evidence" value="ECO:0007669"/>
    <property type="project" value="UniProtKB-SubCell"/>
</dbReference>
<comment type="function">
    <text evidence="4">Repressor of jasmonate responses.</text>
</comment>
<protein>
    <recommendedName>
        <fullName evidence="4">Protein TIFY</fullName>
    </recommendedName>
    <alternativeName>
        <fullName evidence="4">Jasmonate ZIM domain-containing protein</fullName>
    </alternativeName>
</protein>